<protein>
    <submittedName>
        <fullName evidence="2 3">Uncharacterized protein</fullName>
    </submittedName>
</protein>
<evidence type="ECO:0000313" key="2">
    <source>
        <dbReference type="EMBL" id="ELT93090.1"/>
    </source>
</evidence>
<dbReference type="EMBL" id="AMQN01012988">
    <property type="status" value="NOT_ANNOTATED_CDS"/>
    <property type="molecule type" value="Genomic_DNA"/>
</dbReference>
<dbReference type="Proteomes" id="UP000014760">
    <property type="component" value="Unassembled WGS sequence"/>
</dbReference>
<reference evidence="3" key="3">
    <citation type="submission" date="2015-06" db="UniProtKB">
        <authorList>
            <consortium name="EnsemblMetazoa"/>
        </authorList>
    </citation>
    <scope>IDENTIFICATION</scope>
</reference>
<dbReference type="AlphaFoldDB" id="R7TPX3"/>
<sequence length="140" mass="15247">MRRMNERSSLPTATCTCAGVTDDFDRRPWARPRQRSLPFFTRFNPASIGSDPSPSSAGKSSPLRHSYPSGSLTPSTLRKQLNRSFVDPKLNGSSSPDSKPRATPLQDKLETKNRKSTVSSGHETPVLATQLSVSSQNSNG</sequence>
<feature type="compositionally biased region" description="Low complexity" evidence="1">
    <location>
        <begin position="50"/>
        <end position="61"/>
    </location>
</feature>
<evidence type="ECO:0000313" key="3">
    <source>
        <dbReference type="EnsemblMetazoa" id="CapteP185152"/>
    </source>
</evidence>
<name>R7TPX3_CAPTE</name>
<reference evidence="2 4" key="2">
    <citation type="journal article" date="2013" name="Nature">
        <title>Insights into bilaterian evolution from three spiralian genomes.</title>
        <authorList>
            <person name="Simakov O."/>
            <person name="Marletaz F."/>
            <person name="Cho S.J."/>
            <person name="Edsinger-Gonzales E."/>
            <person name="Havlak P."/>
            <person name="Hellsten U."/>
            <person name="Kuo D.H."/>
            <person name="Larsson T."/>
            <person name="Lv J."/>
            <person name="Arendt D."/>
            <person name="Savage R."/>
            <person name="Osoegawa K."/>
            <person name="de Jong P."/>
            <person name="Grimwood J."/>
            <person name="Chapman J.A."/>
            <person name="Shapiro H."/>
            <person name="Aerts A."/>
            <person name="Otillar R.P."/>
            <person name="Terry A.Y."/>
            <person name="Boore J.L."/>
            <person name="Grigoriev I.V."/>
            <person name="Lindberg D.R."/>
            <person name="Seaver E.C."/>
            <person name="Weisblat D.A."/>
            <person name="Putnam N.H."/>
            <person name="Rokhsar D.S."/>
        </authorList>
    </citation>
    <scope>NUCLEOTIDE SEQUENCE</scope>
    <source>
        <strain evidence="2 4">I ESC-2004</strain>
    </source>
</reference>
<feature type="compositionally biased region" description="Polar residues" evidence="1">
    <location>
        <begin position="68"/>
        <end position="83"/>
    </location>
</feature>
<dbReference type="HOGENOM" id="CLU_1837000_0_0_1"/>
<feature type="compositionally biased region" description="Polar residues" evidence="1">
    <location>
        <begin position="116"/>
        <end position="140"/>
    </location>
</feature>
<organism evidence="2">
    <name type="scientific">Capitella teleta</name>
    <name type="common">Polychaete worm</name>
    <dbReference type="NCBI Taxonomy" id="283909"/>
    <lineage>
        <taxon>Eukaryota</taxon>
        <taxon>Metazoa</taxon>
        <taxon>Spiralia</taxon>
        <taxon>Lophotrochozoa</taxon>
        <taxon>Annelida</taxon>
        <taxon>Polychaeta</taxon>
        <taxon>Sedentaria</taxon>
        <taxon>Scolecida</taxon>
        <taxon>Capitellidae</taxon>
        <taxon>Capitella</taxon>
    </lineage>
</organism>
<gene>
    <name evidence="2" type="ORF">CAPTEDRAFT_185152</name>
</gene>
<dbReference type="EnsemblMetazoa" id="CapteT185152">
    <property type="protein sequence ID" value="CapteP185152"/>
    <property type="gene ID" value="CapteG185152"/>
</dbReference>
<proteinExistence type="predicted"/>
<reference evidence="4" key="1">
    <citation type="submission" date="2012-12" db="EMBL/GenBank/DDBJ databases">
        <authorList>
            <person name="Hellsten U."/>
            <person name="Grimwood J."/>
            <person name="Chapman J.A."/>
            <person name="Shapiro H."/>
            <person name="Aerts A."/>
            <person name="Otillar R.P."/>
            <person name="Terry A.Y."/>
            <person name="Boore J.L."/>
            <person name="Simakov O."/>
            <person name="Marletaz F."/>
            <person name="Cho S.-J."/>
            <person name="Edsinger-Gonzales E."/>
            <person name="Havlak P."/>
            <person name="Kuo D.-H."/>
            <person name="Larsson T."/>
            <person name="Lv J."/>
            <person name="Arendt D."/>
            <person name="Savage R."/>
            <person name="Osoegawa K."/>
            <person name="de Jong P."/>
            <person name="Lindberg D.R."/>
            <person name="Seaver E.C."/>
            <person name="Weisblat D.A."/>
            <person name="Putnam N.H."/>
            <person name="Grigoriev I.V."/>
            <person name="Rokhsar D.S."/>
        </authorList>
    </citation>
    <scope>NUCLEOTIDE SEQUENCE</scope>
    <source>
        <strain evidence="4">I ESC-2004</strain>
    </source>
</reference>
<dbReference type="EMBL" id="KB309882">
    <property type="protein sequence ID" value="ELT93090.1"/>
    <property type="molecule type" value="Genomic_DNA"/>
</dbReference>
<evidence type="ECO:0000256" key="1">
    <source>
        <dbReference type="SAM" id="MobiDB-lite"/>
    </source>
</evidence>
<accession>R7TPX3</accession>
<feature type="region of interest" description="Disordered" evidence="1">
    <location>
        <begin position="1"/>
        <end position="140"/>
    </location>
</feature>
<keyword evidence="4" id="KW-1185">Reference proteome</keyword>
<evidence type="ECO:0000313" key="4">
    <source>
        <dbReference type="Proteomes" id="UP000014760"/>
    </source>
</evidence>